<dbReference type="EMBL" id="MDER01000094">
    <property type="protein sequence ID" value="ODP26158.1"/>
    <property type="molecule type" value="Genomic_DNA"/>
</dbReference>
<gene>
    <name evidence="1" type="ORF">PTI45_04500</name>
</gene>
<dbReference type="STRING" id="1886670.PTI45_04500"/>
<keyword evidence="2" id="KW-1185">Reference proteome</keyword>
<evidence type="ECO:0000313" key="2">
    <source>
        <dbReference type="Proteomes" id="UP000094578"/>
    </source>
</evidence>
<sequence>MNDVWCESHRNEGQLEIGLGRSNTICERSLPDWMPHEAKEY</sequence>
<dbReference type="Proteomes" id="UP000094578">
    <property type="component" value="Unassembled WGS sequence"/>
</dbReference>
<name>A0A1E3KX82_9BACL</name>
<accession>A0A1E3KX82</accession>
<comment type="caution">
    <text evidence="1">The sequence shown here is derived from an EMBL/GenBank/DDBJ whole genome shotgun (WGS) entry which is preliminary data.</text>
</comment>
<proteinExistence type="predicted"/>
<reference evidence="1 2" key="1">
    <citation type="submission" date="2016-08" db="EMBL/GenBank/DDBJ databases">
        <title>Genome sequencing of Paenibacillus sp. TI45-13ar, isolated from Korean traditional nuruk.</title>
        <authorList>
            <person name="Kim S.-J."/>
        </authorList>
    </citation>
    <scope>NUCLEOTIDE SEQUENCE [LARGE SCALE GENOMIC DNA]</scope>
    <source>
        <strain evidence="1 2">TI45-13ar</strain>
    </source>
</reference>
<organism evidence="1 2">
    <name type="scientific">Paenibacillus nuruki</name>
    <dbReference type="NCBI Taxonomy" id="1886670"/>
    <lineage>
        <taxon>Bacteria</taxon>
        <taxon>Bacillati</taxon>
        <taxon>Bacillota</taxon>
        <taxon>Bacilli</taxon>
        <taxon>Bacillales</taxon>
        <taxon>Paenibacillaceae</taxon>
        <taxon>Paenibacillus</taxon>
    </lineage>
</organism>
<protein>
    <submittedName>
        <fullName evidence="1">Uncharacterized protein</fullName>
    </submittedName>
</protein>
<evidence type="ECO:0000313" key="1">
    <source>
        <dbReference type="EMBL" id="ODP26158.1"/>
    </source>
</evidence>
<dbReference type="AlphaFoldDB" id="A0A1E3KX82"/>